<dbReference type="InterPro" id="IPR025517">
    <property type="entry name" value="DUF4405"/>
</dbReference>
<keyword evidence="4" id="KW-1185">Reference proteome</keyword>
<dbReference type="HOGENOM" id="CLU_189638_0_0_2"/>
<dbReference type="Proteomes" id="UP000008136">
    <property type="component" value="Chromosome"/>
</dbReference>
<reference evidence="3 4" key="1">
    <citation type="submission" date="2011-03" db="EMBL/GenBank/DDBJ databases">
        <title>The complete genome of Archaeoglobus veneficus SNP6.</title>
        <authorList>
            <consortium name="US DOE Joint Genome Institute (JGI-PGF)"/>
            <person name="Lucas S."/>
            <person name="Copeland A."/>
            <person name="Lapidus A."/>
            <person name="Bruce D."/>
            <person name="Goodwin L."/>
            <person name="Pitluck S."/>
            <person name="Kyrpides N."/>
            <person name="Mavromatis K."/>
            <person name="Pagani I."/>
            <person name="Ivanova N."/>
            <person name="Mikhailova N."/>
            <person name="Lu M."/>
            <person name="Detter J.C."/>
            <person name="Tapia R."/>
            <person name="Han C."/>
            <person name="Land M."/>
            <person name="Hauser L."/>
            <person name="Markowitz V."/>
            <person name="Cheng J.-F."/>
            <person name="Hugenholtz P."/>
            <person name="Woyke T."/>
            <person name="Wu D."/>
            <person name="Spring S."/>
            <person name="Brambilla E."/>
            <person name="Klenk H.-P."/>
            <person name="Eisen J.A."/>
        </authorList>
    </citation>
    <scope>NUCLEOTIDE SEQUENCE [LARGE SCALE GENOMIC DNA]</scope>
    <source>
        <strain>SNP6</strain>
    </source>
</reference>
<dbReference type="Pfam" id="PF14358">
    <property type="entry name" value="DUF4405"/>
    <property type="match status" value="1"/>
</dbReference>
<dbReference type="AlphaFoldDB" id="F2KT13"/>
<organism evidence="3 4">
    <name type="scientific">Archaeoglobus veneficus (strain DSM 11195 / SNP6)</name>
    <dbReference type="NCBI Taxonomy" id="693661"/>
    <lineage>
        <taxon>Archaea</taxon>
        <taxon>Methanobacteriati</taxon>
        <taxon>Methanobacteriota</taxon>
        <taxon>Archaeoglobi</taxon>
        <taxon>Archaeoglobales</taxon>
        <taxon>Archaeoglobaceae</taxon>
        <taxon>Archaeoglobus</taxon>
    </lineage>
</organism>
<dbReference type="KEGG" id="ave:Arcve_1032"/>
<name>F2KT13_ARCVS</name>
<feature type="domain" description="Flavinylation-associated cytochrome" evidence="2">
    <location>
        <begin position="8"/>
        <end position="72"/>
    </location>
</feature>
<dbReference type="GeneID" id="10394145"/>
<dbReference type="EMBL" id="CP002588">
    <property type="protein sequence ID" value="AEA47043.1"/>
    <property type="molecule type" value="Genomic_DNA"/>
</dbReference>
<protein>
    <recommendedName>
        <fullName evidence="2">Flavinylation-associated cytochrome domain-containing protein</fullName>
    </recommendedName>
</protein>
<dbReference type="eggNOG" id="arCOG04002">
    <property type="taxonomic scope" value="Archaea"/>
</dbReference>
<dbReference type="STRING" id="693661.Arcve_1032"/>
<dbReference type="RefSeq" id="WP_013683707.1">
    <property type="nucleotide sequence ID" value="NC_015320.1"/>
</dbReference>
<gene>
    <name evidence="3" type="ordered locus">Arcve_1032</name>
</gene>
<accession>F2KT13</accession>
<keyword evidence="1" id="KW-1133">Transmembrane helix</keyword>
<evidence type="ECO:0000259" key="2">
    <source>
        <dbReference type="Pfam" id="PF14358"/>
    </source>
</evidence>
<feature type="transmembrane region" description="Helical" evidence="1">
    <location>
        <begin position="7"/>
        <end position="29"/>
    </location>
</feature>
<evidence type="ECO:0000313" key="3">
    <source>
        <dbReference type="EMBL" id="AEA47043.1"/>
    </source>
</evidence>
<keyword evidence="1" id="KW-0472">Membrane</keyword>
<evidence type="ECO:0000256" key="1">
    <source>
        <dbReference type="SAM" id="Phobius"/>
    </source>
</evidence>
<proteinExistence type="predicted"/>
<sequence length="87" mass="9760">MGAKSKVIVTLSLIATGIFQAISGILLFLSPKGPQSGHIVIFGLEKGTWREYHEYVGLAIIAIAVLHFVLNWRMFVNELRVLKRKRP</sequence>
<keyword evidence="1" id="KW-0812">Transmembrane</keyword>
<feature type="transmembrane region" description="Helical" evidence="1">
    <location>
        <begin position="55"/>
        <end position="76"/>
    </location>
</feature>
<dbReference type="OrthoDB" id="94384at2157"/>
<evidence type="ECO:0000313" key="4">
    <source>
        <dbReference type="Proteomes" id="UP000008136"/>
    </source>
</evidence>